<reference evidence="2" key="1">
    <citation type="journal article" date="2022" name="bioRxiv">
        <title>Sequencing and chromosome-scale assembly of the giantPleurodeles waltlgenome.</title>
        <authorList>
            <person name="Brown T."/>
            <person name="Elewa A."/>
            <person name="Iarovenko S."/>
            <person name="Subramanian E."/>
            <person name="Araus A.J."/>
            <person name="Petzold A."/>
            <person name="Susuki M."/>
            <person name="Suzuki K.-i.T."/>
            <person name="Hayashi T."/>
            <person name="Toyoda A."/>
            <person name="Oliveira C."/>
            <person name="Osipova E."/>
            <person name="Leigh N.D."/>
            <person name="Simon A."/>
            <person name="Yun M.H."/>
        </authorList>
    </citation>
    <scope>NUCLEOTIDE SEQUENCE</scope>
    <source>
        <strain evidence="2">20211129_DDA</strain>
        <tissue evidence="2">Liver</tissue>
    </source>
</reference>
<accession>A0AAV7LCF4</accession>
<evidence type="ECO:0000313" key="2">
    <source>
        <dbReference type="EMBL" id="KAJ1085295.1"/>
    </source>
</evidence>
<protein>
    <submittedName>
        <fullName evidence="2">Uncharacterized protein</fullName>
    </submittedName>
</protein>
<gene>
    <name evidence="2" type="ORF">NDU88_005428</name>
</gene>
<feature type="region of interest" description="Disordered" evidence="1">
    <location>
        <begin position="201"/>
        <end position="251"/>
    </location>
</feature>
<keyword evidence="3" id="KW-1185">Reference proteome</keyword>
<dbReference type="Proteomes" id="UP001066276">
    <property type="component" value="Chromosome 12"/>
</dbReference>
<sequence>MRVSADTCCANLSLPLMLSPTLAQRVLPWQRLSALSGQVATHGSGPLMPFFTAQACSAVPHFADQQISPLCPGNYGRQLATLPPPRSRPLSGIIRRTHQQSRPRPSSVANPPRPPNPHLPRQSFRLVHYSGRPSLPPQQPFREDQALQSNEGGGGQGRRPSSLLLTRPPYFATSPPPLAHPSLSPRLLCSSWHPGASASPQPIFVANQPPAAESAAPRCTVVPQHGAQMSPEHRGVPGPSPQPTLTHRPPS</sequence>
<feature type="region of interest" description="Disordered" evidence="1">
    <location>
        <begin position="78"/>
        <end position="178"/>
    </location>
</feature>
<organism evidence="2 3">
    <name type="scientific">Pleurodeles waltl</name>
    <name type="common">Iberian ribbed newt</name>
    <dbReference type="NCBI Taxonomy" id="8319"/>
    <lineage>
        <taxon>Eukaryota</taxon>
        <taxon>Metazoa</taxon>
        <taxon>Chordata</taxon>
        <taxon>Craniata</taxon>
        <taxon>Vertebrata</taxon>
        <taxon>Euteleostomi</taxon>
        <taxon>Amphibia</taxon>
        <taxon>Batrachia</taxon>
        <taxon>Caudata</taxon>
        <taxon>Salamandroidea</taxon>
        <taxon>Salamandridae</taxon>
        <taxon>Pleurodelinae</taxon>
        <taxon>Pleurodeles</taxon>
    </lineage>
</organism>
<evidence type="ECO:0000313" key="3">
    <source>
        <dbReference type="Proteomes" id="UP001066276"/>
    </source>
</evidence>
<dbReference type="AlphaFoldDB" id="A0AAV7LCF4"/>
<name>A0AAV7LCF4_PLEWA</name>
<dbReference type="EMBL" id="JANPWB010000016">
    <property type="protein sequence ID" value="KAJ1085295.1"/>
    <property type="molecule type" value="Genomic_DNA"/>
</dbReference>
<comment type="caution">
    <text evidence="2">The sequence shown here is derived from an EMBL/GenBank/DDBJ whole genome shotgun (WGS) entry which is preliminary data.</text>
</comment>
<evidence type="ECO:0000256" key="1">
    <source>
        <dbReference type="SAM" id="MobiDB-lite"/>
    </source>
</evidence>
<proteinExistence type="predicted"/>